<dbReference type="Pfam" id="PF00512">
    <property type="entry name" value="HisKA"/>
    <property type="match status" value="1"/>
</dbReference>
<dbReference type="SMART" id="SM00448">
    <property type="entry name" value="REC"/>
    <property type="match status" value="1"/>
</dbReference>
<dbReference type="SMART" id="SM00388">
    <property type="entry name" value="HisKA"/>
    <property type="match status" value="1"/>
</dbReference>
<dbReference type="Gene3D" id="3.30.565.10">
    <property type="entry name" value="Histidine kinase-like ATPase, C-terminal domain"/>
    <property type="match status" value="1"/>
</dbReference>
<dbReference type="InterPro" id="IPR036890">
    <property type="entry name" value="HATPase_C_sf"/>
</dbReference>
<dbReference type="InterPro" id="IPR035965">
    <property type="entry name" value="PAS-like_dom_sf"/>
</dbReference>
<dbReference type="PROSITE" id="PS50112">
    <property type="entry name" value="PAS"/>
    <property type="match status" value="1"/>
</dbReference>
<dbReference type="InterPro" id="IPR003661">
    <property type="entry name" value="HisK_dim/P_dom"/>
</dbReference>
<evidence type="ECO:0000256" key="7">
    <source>
        <dbReference type="PROSITE-ProRule" id="PRU00169"/>
    </source>
</evidence>
<dbReference type="InterPro" id="IPR003018">
    <property type="entry name" value="GAF"/>
</dbReference>
<dbReference type="Gene3D" id="3.40.50.2300">
    <property type="match status" value="1"/>
</dbReference>
<evidence type="ECO:0000313" key="12">
    <source>
        <dbReference type="Proteomes" id="UP001595803"/>
    </source>
</evidence>
<keyword evidence="11" id="KW-0547">Nucleotide-binding</keyword>
<dbReference type="InterPro" id="IPR036097">
    <property type="entry name" value="HisK_dim/P_sf"/>
</dbReference>
<keyword evidence="12" id="KW-1185">Reference proteome</keyword>
<dbReference type="InterPro" id="IPR013656">
    <property type="entry name" value="PAS_4"/>
</dbReference>
<dbReference type="Pfam" id="PF02518">
    <property type="entry name" value="HATPase_c"/>
    <property type="match status" value="1"/>
</dbReference>
<dbReference type="SUPFAM" id="SSF55874">
    <property type="entry name" value="ATPase domain of HSP90 chaperone/DNA topoisomerase II/histidine kinase"/>
    <property type="match status" value="1"/>
</dbReference>
<protein>
    <recommendedName>
        <fullName evidence="2">histidine kinase</fullName>
        <ecNumber evidence="2">2.7.13.3</ecNumber>
    </recommendedName>
</protein>
<dbReference type="SUPFAM" id="SSF47384">
    <property type="entry name" value="Homodimeric domain of signal transducing histidine kinase"/>
    <property type="match status" value="1"/>
</dbReference>
<sequence length="660" mass="71844">MTVPGTPLRVLIVDDSPEDTETFSRYLRRWPEHRVELHTAQLGEDALQLLTATPMDLLLLDYQLPDMTGLEFLAQAAPASPVIMLTGLGDERVAVNAMQAGAQDYLVKAQLRAEDLWRAAANATQRHALERDLRREQQRSQAILDSVTDGFLSLDHQQCVQYLNPAAEHVLDVSSAEILNRPIAAALPWLDATPLPAALHTAATERRTVTAELHDPHANHWLGARVYPAGDGLSVYLGDITPRRLAEERDRRATDRLRHLYGASLALNTVRLPGDAEQVIVEQAREVLGAQAAALALYVPSGDDAQLNLVATAGTTIGLPAPPSVLPLTAPHPLAHAARSARAQGVTTPATPITDARWTTLPIVQAGPSERVFGVLGLLDAQLSDADDQTLLLTYAELCAQALDRAALTEAERQHRVTLEHRVRERTAALERSNRELEQFAYVASHDLKEPLRTVSSFAQLLQGRHGAQLDERGRRYLTIVIDGAQRMFTLIEDVLAMARVSNAASPRTMDLGALLDDVTASLEPQAQDTGAQITADPLPSRSGDPTQFVQLFHNLLGNALKFRQPGVPPRIHVSARPIPGGYEFTVADNGIGIEAQYLQKVFTVFQRLHTRQAYPGNGIGLSVCQKIVESHGGRIWLESTPGEGTTVHFTLPDTPAAPA</sequence>
<dbReference type="InterPro" id="IPR050351">
    <property type="entry name" value="BphY/WalK/GraS-like"/>
</dbReference>
<evidence type="ECO:0000256" key="2">
    <source>
        <dbReference type="ARBA" id="ARBA00012438"/>
    </source>
</evidence>
<proteinExistence type="predicted"/>
<dbReference type="Gene3D" id="3.30.450.20">
    <property type="entry name" value="PAS domain"/>
    <property type="match status" value="1"/>
</dbReference>
<dbReference type="Proteomes" id="UP001595803">
    <property type="component" value="Unassembled WGS sequence"/>
</dbReference>
<dbReference type="Pfam" id="PF00072">
    <property type="entry name" value="Response_reg"/>
    <property type="match status" value="1"/>
</dbReference>
<dbReference type="PANTHER" id="PTHR42878:SF15">
    <property type="entry name" value="BACTERIOPHYTOCHROME"/>
    <property type="match status" value="1"/>
</dbReference>
<dbReference type="PROSITE" id="PS50110">
    <property type="entry name" value="RESPONSE_REGULATORY"/>
    <property type="match status" value="1"/>
</dbReference>
<dbReference type="PROSITE" id="PS50109">
    <property type="entry name" value="HIS_KIN"/>
    <property type="match status" value="1"/>
</dbReference>
<dbReference type="SUPFAM" id="SSF55785">
    <property type="entry name" value="PYP-like sensor domain (PAS domain)"/>
    <property type="match status" value="1"/>
</dbReference>
<evidence type="ECO:0000256" key="5">
    <source>
        <dbReference type="ARBA" id="ARBA00022777"/>
    </source>
</evidence>
<evidence type="ECO:0000256" key="1">
    <source>
        <dbReference type="ARBA" id="ARBA00000085"/>
    </source>
</evidence>
<accession>A0ABV7ZFV4</accession>
<feature type="domain" description="PAS" evidence="10">
    <location>
        <begin position="136"/>
        <end position="181"/>
    </location>
</feature>
<evidence type="ECO:0000259" key="10">
    <source>
        <dbReference type="PROSITE" id="PS50112"/>
    </source>
</evidence>
<evidence type="ECO:0000256" key="4">
    <source>
        <dbReference type="ARBA" id="ARBA00022679"/>
    </source>
</evidence>
<keyword evidence="11" id="KW-0067">ATP-binding</keyword>
<dbReference type="SUPFAM" id="SSF52172">
    <property type="entry name" value="CheY-like"/>
    <property type="match status" value="1"/>
</dbReference>
<keyword evidence="3 7" id="KW-0597">Phosphoprotein</keyword>
<dbReference type="InterPro" id="IPR029016">
    <property type="entry name" value="GAF-like_dom_sf"/>
</dbReference>
<organism evidence="11 12">
    <name type="scientific">Deinococcus rufus</name>
    <dbReference type="NCBI Taxonomy" id="2136097"/>
    <lineage>
        <taxon>Bacteria</taxon>
        <taxon>Thermotogati</taxon>
        <taxon>Deinococcota</taxon>
        <taxon>Deinococci</taxon>
        <taxon>Deinococcales</taxon>
        <taxon>Deinococcaceae</taxon>
        <taxon>Deinococcus</taxon>
    </lineage>
</organism>
<evidence type="ECO:0000313" key="11">
    <source>
        <dbReference type="EMBL" id="MFC3835695.1"/>
    </source>
</evidence>
<dbReference type="RefSeq" id="WP_322474375.1">
    <property type="nucleotide sequence ID" value="NZ_JBHRZG010000024.1"/>
</dbReference>
<dbReference type="InterPro" id="IPR011006">
    <property type="entry name" value="CheY-like_superfamily"/>
</dbReference>
<evidence type="ECO:0000256" key="6">
    <source>
        <dbReference type="ARBA" id="ARBA00023136"/>
    </source>
</evidence>
<reference evidence="12" key="1">
    <citation type="journal article" date="2019" name="Int. J. Syst. Evol. Microbiol.">
        <title>The Global Catalogue of Microorganisms (GCM) 10K type strain sequencing project: providing services to taxonomists for standard genome sequencing and annotation.</title>
        <authorList>
            <consortium name="The Broad Institute Genomics Platform"/>
            <consortium name="The Broad Institute Genome Sequencing Center for Infectious Disease"/>
            <person name="Wu L."/>
            <person name="Ma J."/>
        </authorList>
    </citation>
    <scope>NUCLEOTIDE SEQUENCE [LARGE SCALE GENOMIC DNA]</scope>
    <source>
        <strain evidence="12">CCTCC AB 2017081</strain>
    </source>
</reference>
<dbReference type="CDD" id="cd16921">
    <property type="entry name" value="HATPase_FilI-like"/>
    <property type="match status" value="1"/>
</dbReference>
<name>A0ABV7ZFV4_9DEIO</name>
<dbReference type="CDD" id="cd00082">
    <property type="entry name" value="HisKA"/>
    <property type="match status" value="1"/>
</dbReference>
<evidence type="ECO:0000259" key="8">
    <source>
        <dbReference type="PROSITE" id="PS50109"/>
    </source>
</evidence>
<dbReference type="EC" id="2.7.13.3" evidence="2"/>
<feature type="domain" description="Response regulatory" evidence="9">
    <location>
        <begin position="9"/>
        <end position="123"/>
    </location>
</feature>
<keyword evidence="5" id="KW-0418">Kinase</keyword>
<dbReference type="GO" id="GO:0005524">
    <property type="term" value="F:ATP binding"/>
    <property type="evidence" value="ECO:0007669"/>
    <property type="project" value="UniProtKB-KW"/>
</dbReference>
<dbReference type="Pfam" id="PF08448">
    <property type="entry name" value="PAS_4"/>
    <property type="match status" value="1"/>
</dbReference>
<dbReference type="SMART" id="SM00091">
    <property type="entry name" value="PAS"/>
    <property type="match status" value="1"/>
</dbReference>
<dbReference type="InterPro" id="IPR001789">
    <property type="entry name" value="Sig_transdc_resp-reg_receiver"/>
</dbReference>
<dbReference type="Gene3D" id="3.30.450.40">
    <property type="match status" value="1"/>
</dbReference>
<dbReference type="InterPro" id="IPR003594">
    <property type="entry name" value="HATPase_dom"/>
</dbReference>
<dbReference type="PRINTS" id="PR00344">
    <property type="entry name" value="BCTRLSENSOR"/>
</dbReference>
<keyword evidence="4" id="KW-0808">Transferase</keyword>
<comment type="caution">
    <text evidence="11">The sequence shown here is derived from an EMBL/GenBank/DDBJ whole genome shotgun (WGS) entry which is preliminary data.</text>
</comment>
<dbReference type="SMART" id="SM00387">
    <property type="entry name" value="HATPase_c"/>
    <property type="match status" value="1"/>
</dbReference>
<dbReference type="InterPro" id="IPR005467">
    <property type="entry name" value="His_kinase_dom"/>
</dbReference>
<dbReference type="Gene3D" id="1.10.287.130">
    <property type="match status" value="1"/>
</dbReference>
<evidence type="ECO:0000256" key="3">
    <source>
        <dbReference type="ARBA" id="ARBA00022553"/>
    </source>
</evidence>
<dbReference type="CDD" id="cd00130">
    <property type="entry name" value="PAS"/>
    <property type="match status" value="1"/>
</dbReference>
<dbReference type="SMART" id="SM00065">
    <property type="entry name" value="GAF"/>
    <property type="match status" value="1"/>
</dbReference>
<gene>
    <name evidence="11" type="ORF">ACFOSB_22755</name>
</gene>
<dbReference type="CDD" id="cd00156">
    <property type="entry name" value="REC"/>
    <property type="match status" value="1"/>
</dbReference>
<feature type="modified residue" description="4-aspartylphosphate" evidence="7">
    <location>
        <position position="61"/>
    </location>
</feature>
<dbReference type="SUPFAM" id="SSF55781">
    <property type="entry name" value="GAF domain-like"/>
    <property type="match status" value="1"/>
</dbReference>
<feature type="domain" description="Histidine kinase" evidence="8">
    <location>
        <begin position="443"/>
        <end position="656"/>
    </location>
</feature>
<dbReference type="InterPro" id="IPR004358">
    <property type="entry name" value="Sig_transdc_His_kin-like_C"/>
</dbReference>
<comment type="catalytic activity">
    <reaction evidence="1">
        <text>ATP + protein L-histidine = ADP + protein N-phospho-L-histidine.</text>
        <dbReference type="EC" id="2.7.13.3"/>
    </reaction>
</comment>
<dbReference type="EMBL" id="JBHRZG010000024">
    <property type="protein sequence ID" value="MFC3835695.1"/>
    <property type="molecule type" value="Genomic_DNA"/>
</dbReference>
<keyword evidence="6" id="KW-0472">Membrane</keyword>
<dbReference type="InterPro" id="IPR000014">
    <property type="entry name" value="PAS"/>
</dbReference>
<evidence type="ECO:0000259" key="9">
    <source>
        <dbReference type="PROSITE" id="PS50110"/>
    </source>
</evidence>
<dbReference type="PANTHER" id="PTHR42878">
    <property type="entry name" value="TWO-COMPONENT HISTIDINE KINASE"/>
    <property type="match status" value="1"/>
</dbReference>